<evidence type="ECO:0000256" key="5">
    <source>
        <dbReference type="ARBA" id="ARBA00023136"/>
    </source>
</evidence>
<dbReference type="SUPFAM" id="SSF103473">
    <property type="entry name" value="MFS general substrate transporter"/>
    <property type="match status" value="1"/>
</dbReference>
<reference evidence="7" key="1">
    <citation type="submission" date="2022-10" db="EMBL/GenBank/DDBJ databases">
        <title>The complete genomes of actinobacterial strains from the NBC collection.</title>
        <authorList>
            <person name="Joergensen T.S."/>
            <person name="Alvarez Arevalo M."/>
            <person name="Sterndorff E.B."/>
            <person name="Faurdal D."/>
            <person name="Vuksanovic O."/>
            <person name="Mourched A.-S."/>
            <person name="Charusanti P."/>
            <person name="Shaw S."/>
            <person name="Blin K."/>
            <person name="Weber T."/>
        </authorList>
    </citation>
    <scope>NUCLEOTIDE SEQUENCE</scope>
    <source>
        <strain evidence="7">NBC_00254</strain>
    </source>
</reference>
<feature type="transmembrane region" description="Helical" evidence="6">
    <location>
        <begin position="330"/>
        <end position="352"/>
    </location>
</feature>
<dbReference type="PANTHER" id="PTHR23513">
    <property type="entry name" value="INTEGRAL MEMBRANE EFFLUX PROTEIN-RELATED"/>
    <property type="match status" value="1"/>
</dbReference>
<gene>
    <name evidence="7" type="ORF">OG913_04765</name>
</gene>
<evidence type="ECO:0000256" key="1">
    <source>
        <dbReference type="ARBA" id="ARBA00004651"/>
    </source>
</evidence>
<evidence type="ECO:0000256" key="3">
    <source>
        <dbReference type="ARBA" id="ARBA00022692"/>
    </source>
</evidence>
<proteinExistence type="predicted"/>
<dbReference type="CDD" id="cd06173">
    <property type="entry name" value="MFS_MefA_like"/>
    <property type="match status" value="1"/>
</dbReference>
<feature type="transmembrane region" description="Helical" evidence="6">
    <location>
        <begin position="273"/>
        <end position="290"/>
    </location>
</feature>
<evidence type="ECO:0000256" key="2">
    <source>
        <dbReference type="ARBA" id="ARBA00022475"/>
    </source>
</evidence>
<feature type="transmembrane region" description="Helical" evidence="6">
    <location>
        <begin position="141"/>
        <end position="166"/>
    </location>
</feature>
<evidence type="ECO:0000313" key="7">
    <source>
        <dbReference type="EMBL" id="WUP76339.1"/>
    </source>
</evidence>
<accession>A0ABZ1SVI5</accession>
<keyword evidence="2" id="KW-1003">Cell membrane</keyword>
<dbReference type="InterPro" id="IPR036259">
    <property type="entry name" value="MFS_trans_sf"/>
</dbReference>
<comment type="subcellular location">
    <subcellularLocation>
        <location evidence="1">Cell membrane</location>
        <topology evidence="1">Multi-pass membrane protein</topology>
    </subcellularLocation>
</comment>
<dbReference type="EMBL" id="CP108085">
    <property type="protein sequence ID" value="WUP76339.1"/>
    <property type="molecule type" value="Genomic_DNA"/>
</dbReference>
<feature type="transmembrane region" description="Helical" evidence="6">
    <location>
        <begin position="240"/>
        <end position="261"/>
    </location>
</feature>
<evidence type="ECO:0000313" key="8">
    <source>
        <dbReference type="Proteomes" id="UP001432011"/>
    </source>
</evidence>
<dbReference type="RefSeq" id="WP_328709827.1">
    <property type="nucleotide sequence ID" value="NZ_CP108085.1"/>
</dbReference>
<feature type="transmembrane region" description="Helical" evidence="6">
    <location>
        <begin position="358"/>
        <end position="379"/>
    </location>
</feature>
<feature type="transmembrane region" description="Helical" evidence="6">
    <location>
        <begin position="296"/>
        <end position="318"/>
    </location>
</feature>
<feature type="transmembrane region" description="Helical" evidence="6">
    <location>
        <begin position="28"/>
        <end position="48"/>
    </location>
</feature>
<sequence length="399" mass="40474">MSLVGDQIWFIALGWAAARTGDPRQAALVMTAASVPRAVLILLGGTVADRYGPLRVTLASQTLRAALMLAFAVAVVTASAPHLWLLIGVALLFGALDAAHMPAAAALPPALLQPRQLPAGQGLVQTLERTATVLGAPLGGILVAAGGPGLAAAANAALFTAALLLLRSLRLRVRPQPDEPENPREKENLFASLWTGLRYGATTPVLGPVLLVVTTLNLALSAPLNVGVALLAENRGWNATGFSLVISGFGIGAVAGALLLVALPPARKPAVTGLRWVAAGAAFVALLPFVPGLPLAAVAAAGLGFTSGPAGALLLGVVQASTSHAYLGRVMALVSFSALGLVPVSYTVFAVMVERFSLHAAFGACAIAEIAATGVALGTRSIRAATTPREDPADRHHPA</sequence>
<dbReference type="Proteomes" id="UP001432011">
    <property type="component" value="Chromosome"/>
</dbReference>
<keyword evidence="4 6" id="KW-1133">Transmembrane helix</keyword>
<organism evidence="7 8">
    <name type="scientific">Microbispora hainanensis</name>
    <dbReference type="NCBI Taxonomy" id="568844"/>
    <lineage>
        <taxon>Bacteria</taxon>
        <taxon>Bacillati</taxon>
        <taxon>Actinomycetota</taxon>
        <taxon>Actinomycetes</taxon>
        <taxon>Streptosporangiales</taxon>
        <taxon>Streptosporangiaceae</taxon>
        <taxon>Microbispora</taxon>
    </lineage>
</organism>
<name>A0ABZ1SVI5_9ACTN</name>
<keyword evidence="8" id="KW-1185">Reference proteome</keyword>
<dbReference type="InterPro" id="IPR011701">
    <property type="entry name" value="MFS"/>
</dbReference>
<dbReference type="Pfam" id="PF07690">
    <property type="entry name" value="MFS_1"/>
    <property type="match status" value="1"/>
</dbReference>
<protein>
    <submittedName>
        <fullName evidence="7">MFS transporter</fullName>
    </submittedName>
</protein>
<dbReference type="PANTHER" id="PTHR23513:SF17">
    <property type="entry name" value="MEMBRANE PROTEIN"/>
    <property type="match status" value="1"/>
</dbReference>
<evidence type="ECO:0000256" key="6">
    <source>
        <dbReference type="SAM" id="Phobius"/>
    </source>
</evidence>
<keyword evidence="5 6" id="KW-0472">Membrane</keyword>
<feature type="transmembrane region" description="Helical" evidence="6">
    <location>
        <begin position="199"/>
        <end position="220"/>
    </location>
</feature>
<dbReference type="Gene3D" id="1.20.1250.20">
    <property type="entry name" value="MFS general substrate transporter like domains"/>
    <property type="match status" value="1"/>
</dbReference>
<keyword evidence="3 6" id="KW-0812">Transmembrane</keyword>
<feature type="transmembrane region" description="Helical" evidence="6">
    <location>
        <begin position="69"/>
        <end position="93"/>
    </location>
</feature>
<evidence type="ECO:0000256" key="4">
    <source>
        <dbReference type="ARBA" id="ARBA00022989"/>
    </source>
</evidence>